<accession>A0A4D7JYN3</accession>
<keyword evidence="1" id="KW-0175">Coiled coil</keyword>
<feature type="coiled-coil region" evidence="1">
    <location>
        <begin position="140"/>
        <end position="191"/>
    </location>
</feature>
<protein>
    <submittedName>
        <fullName evidence="2">Uncharacterized protein</fullName>
    </submittedName>
</protein>
<keyword evidence="3" id="KW-1185">Reference proteome</keyword>
<dbReference type="EMBL" id="CP028923">
    <property type="protein sequence ID" value="QCK13784.1"/>
    <property type="molecule type" value="Genomic_DNA"/>
</dbReference>
<proteinExistence type="predicted"/>
<organism evidence="2 3">
    <name type="scientific">Mangrovivirga cuniculi</name>
    <dbReference type="NCBI Taxonomy" id="2715131"/>
    <lineage>
        <taxon>Bacteria</taxon>
        <taxon>Pseudomonadati</taxon>
        <taxon>Bacteroidota</taxon>
        <taxon>Cytophagia</taxon>
        <taxon>Cytophagales</taxon>
        <taxon>Mangrovivirgaceae</taxon>
        <taxon>Mangrovivirga</taxon>
    </lineage>
</organism>
<evidence type="ECO:0000313" key="3">
    <source>
        <dbReference type="Proteomes" id="UP000298616"/>
    </source>
</evidence>
<dbReference type="AlphaFoldDB" id="A0A4D7JYN3"/>
<gene>
    <name evidence="2" type="ORF">DCC35_02925</name>
</gene>
<name>A0A4D7JYN3_9BACT</name>
<reference evidence="2 3" key="1">
    <citation type="submission" date="2018-04" db="EMBL/GenBank/DDBJ databases">
        <title>Complete genome uncultured novel isolate.</title>
        <authorList>
            <person name="Merlino G."/>
        </authorList>
    </citation>
    <scope>NUCLEOTIDE SEQUENCE [LARGE SCALE GENOMIC DNA]</scope>
    <source>
        <strain evidence="3">R1DC9</strain>
    </source>
</reference>
<evidence type="ECO:0000256" key="1">
    <source>
        <dbReference type="SAM" id="Coils"/>
    </source>
</evidence>
<sequence length="217" mass="25229">MTLFGMLCLVSSGQNKLSYSEKEVNIDGMEYLGATFVLKGDKKIIEESVEMVVHDNGKKDRVDGYELIYFETSGFSFSGKTIATSVEKARDDIYTIFVGLQGDTKRKETEKIIYSIYNQYETLIFQKMLSNAEDASEYVSKEYDKTLRKIENLKDDIEHNKVEIRRLRQIISKLEQENQEYDSLIQLKEIKADSLYEETEVMKKAVDLIKEDFLEKQ</sequence>
<dbReference type="Proteomes" id="UP000298616">
    <property type="component" value="Chromosome"/>
</dbReference>
<dbReference type="KEGG" id="fpf:DCC35_02925"/>
<evidence type="ECO:0000313" key="2">
    <source>
        <dbReference type="EMBL" id="QCK13784.1"/>
    </source>
</evidence>